<feature type="transmembrane region" description="Helical" evidence="7">
    <location>
        <begin position="238"/>
        <end position="259"/>
    </location>
</feature>
<accession>A0ABY4RGQ5</accession>
<dbReference type="Pfam" id="PF00528">
    <property type="entry name" value="BPD_transp_1"/>
    <property type="match status" value="1"/>
</dbReference>
<dbReference type="SUPFAM" id="SSF161098">
    <property type="entry name" value="MetI-like"/>
    <property type="match status" value="1"/>
</dbReference>
<evidence type="ECO:0000313" key="11">
    <source>
        <dbReference type="Proteomes" id="UP001057134"/>
    </source>
</evidence>
<feature type="transmembrane region" description="Helical" evidence="7">
    <location>
        <begin position="295"/>
        <end position="320"/>
    </location>
</feature>
<evidence type="ECO:0000256" key="6">
    <source>
        <dbReference type="ARBA" id="ARBA00023136"/>
    </source>
</evidence>
<gene>
    <name evidence="10" type="primary">yteP_6</name>
    <name evidence="10" type="ORF">SK3146_00242</name>
</gene>
<keyword evidence="11" id="KW-1185">Reference proteome</keyword>
<evidence type="ECO:0000256" key="4">
    <source>
        <dbReference type="ARBA" id="ARBA00022692"/>
    </source>
</evidence>
<evidence type="ECO:0000256" key="2">
    <source>
        <dbReference type="ARBA" id="ARBA00022448"/>
    </source>
</evidence>
<evidence type="ECO:0000256" key="8">
    <source>
        <dbReference type="SAM" id="MobiDB-lite"/>
    </source>
</evidence>
<feature type="domain" description="ABC transmembrane type-1" evidence="9">
    <location>
        <begin position="101"/>
        <end position="316"/>
    </location>
</feature>
<dbReference type="InterPro" id="IPR035906">
    <property type="entry name" value="MetI-like_sf"/>
</dbReference>
<organism evidence="10 11">
    <name type="scientific">Paenibacillus konkukensis</name>
    <dbReference type="NCBI Taxonomy" id="2020716"/>
    <lineage>
        <taxon>Bacteria</taxon>
        <taxon>Bacillati</taxon>
        <taxon>Bacillota</taxon>
        <taxon>Bacilli</taxon>
        <taxon>Bacillales</taxon>
        <taxon>Paenibacillaceae</taxon>
        <taxon>Paenibacillus</taxon>
    </lineage>
</organism>
<dbReference type="PANTHER" id="PTHR43227">
    <property type="entry name" value="BLL4140 PROTEIN"/>
    <property type="match status" value="1"/>
</dbReference>
<evidence type="ECO:0000313" key="10">
    <source>
        <dbReference type="EMBL" id="UQZ81086.1"/>
    </source>
</evidence>
<dbReference type="CDD" id="cd06261">
    <property type="entry name" value="TM_PBP2"/>
    <property type="match status" value="1"/>
</dbReference>
<dbReference type="Gene3D" id="1.10.3720.10">
    <property type="entry name" value="MetI-like"/>
    <property type="match status" value="1"/>
</dbReference>
<reference evidence="10" key="1">
    <citation type="submission" date="2018-02" db="EMBL/GenBank/DDBJ databases">
        <authorList>
            <person name="Kim S.-K."/>
            <person name="Jung H.-I."/>
            <person name="Lee S.-W."/>
        </authorList>
    </citation>
    <scope>NUCLEOTIDE SEQUENCE</scope>
    <source>
        <strain evidence="10">SK3146</strain>
    </source>
</reference>
<dbReference type="InterPro" id="IPR000515">
    <property type="entry name" value="MetI-like"/>
</dbReference>
<evidence type="ECO:0000256" key="7">
    <source>
        <dbReference type="RuleBase" id="RU363032"/>
    </source>
</evidence>
<comment type="subcellular location">
    <subcellularLocation>
        <location evidence="1 7">Cell membrane</location>
        <topology evidence="1 7">Multi-pass membrane protein</topology>
    </subcellularLocation>
</comment>
<keyword evidence="6 7" id="KW-0472">Membrane</keyword>
<name>A0ABY4RGQ5_9BACL</name>
<dbReference type="InterPro" id="IPR050809">
    <property type="entry name" value="UgpAE/MalFG_permease"/>
</dbReference>
<dbReference type="PROSITE" id="PS50928">
    <property type="entry name" value="ABC_TM1"/>
    <property type="match status" value="1"/>
</dbReference>
<proteinExistence type="inferred from homology"/>
<protein>
    <submittedName>
        <fullName evidence="10">Multiple-sugar transport system permease YteP</fullName>
    </submittedName>
</protein>
<reference evidence="10" key="2">
    <citation type="journal article" date="2021" name="J Anim Sci Technol">
        <title>Complete genome sequence of Paenibacillus konkukensis sp. nov. SK3146 as a potential probiotic strain.</title>
        <authorList>
            <person name="Jung H.I."/>
            <person name="Park S."/>
            <person name="Niu K.M."/>
            <person name="Lee S.W."/>
            <person name="Kothari D."/>
            <person name="Yi K.J."/>
            <person name="Kim S.K."/>
        </authorList>
    </citation>
    <scope>NUCLEOTIDE SEQUENCE</scope>
    <source>
        <strain evidence="10">SK3146</strain>
    </source>
</reference>
<sequence length="328" mass="37000">MATVPTSGNPAVMTEQSASDAELQRRMRQASRRRRWKANIPLMLLFIPGLLYYVIFKYLPMGGLMIAFKDYNFFDGVLGSPWIGMHNFETIFKQPQTLNIIRNTIVLSLLNVIVGFPFPIVLAILLNEVRRTWYKRWIQTIVYLPHFFSWVIIGGFIFTLFATESGTINQLLKGWMEEPFPFLFNPGSWIAIYVGSGIWKEMGFSAIIYLAALTSIDPSLYESASLDGANKLQQIRHVTLPGISTTIVLLFILAMGRIMEVGFDHVYVLQNAVVSNVADVISTYMYRVGLQGAQFSLTTAMGLFESIVGLILVLSANALARKFDRGLW</sequence>
<dbReference type="EMBL" id="CP027059">
    <property type="protein sequence ID" value="UQZ81086.1"/>
    <property type="molecule type" value="Genomic_DNA"/>
</dbReference>
<keyword evidence="5 7" id="KW-1133">Transmembrane helix</keyword>
<keyword evidence="2 7" id="KW-0813">Transport</keyword>
<keyword evidence="3" id="KW-1003">Cell membrane</keyword>
<feature type="transmembrane region" description="Helical" evidence="7">
    <location>
        <begin position="105"/>
        <end position="129"/>
    </location>
</feature>
<evidence type="ECO:0000259" key="9">
    <source>
        <dbReference type="PROSITE" id="PS50928"/>
    </source>
</evidence>
<feature type="transmembrane region" description="Helical" evidence="7">
    <location>
        <begin position="36"/>
        <end position="55"/>
    </location>
</feature>
<feature type="compositionally biased region" description="Polar residues" evidence="8">
    <location>
        <begin position="1"/>
        <end position="19"/>
    </location>
</feature>
<evidence type="ECO:0000256" key="3">
    <source>
        <dbReference type="ARBA" id="ARBA00022475"/>
    </source>
</evidence>
<comment type="similarity">
    <text evidence="7">Belongs to the binding-protein-dependent transport system permease family.</text>
</comment>
<dbReference type="PANTHER" id="PTHR43227:SF11">
    <property type="entry name" value="BLL4140 PROTEIN"/>
    <property type="match status" value="1"/>
</dbReference>
<feature type="transmembrane region" description="Helical" evidence="7">
    <location>
        <begin position="141"/>
        <end position="162"/>
    </location>
</feature>
<evidence type="ECO:0000256" key="5">
    <source>
        <dbReference type="ARBA" id="ARBA00022989"/>
    </source>
</evidence>
<keyword evidence="4 7" id="KW-0812">Transmembrane</keyword>
<feature type="region of interest" description="Disordered" evidence="8">
    <location>
        <begin position="1"/>
        <end position="24"/>
    </location>
</feature>
<evidence type="ECO:0000256" key="1">
    <source>
        <dbReference type="ARBA" id="ARBA00004651"/>
    </source>
</evidence>
<dbReference type="Proteomes" id="UP001057134">
    <property type="component" value="Chromosome"/>
</dbReference>